<feature type="signal peptide" evidence="2">
    <location>
        <begin position="1"/>
        <end position="28"/>
    </location>
</feature>
<sequence>MAAVALRKGVVRFSLLLFLALASVGAEASSSTPKQPRLCGFFLKTLILQLKPNDEVTFQCGRENPGHLKPDAGTANAFTDYKCEGSISPLSTLCPGAVLEPVKAAQGVSKTNTYKLKIPQQGCKTKKWFHQCVLPPSGLRVSAQPTDTKKCIVTVTVSGTTDASDPDGYGETGSAGPDDPSSDGTPPTVCAKGTLEATVSMDSPLSFKCGAGMALEPSDTTKALNKDCKKELVLQDVLSSALLEARPPSQEANADTKYTLSLNSAPAKNAQICYKCASRAPPSASGDHSNVKAERSAPAKECLLKVRATSGTPSNQVWWSVTSFAVFPAVLGIAHSML</sequence>
<name>A0A2A9MMY6_BESBE</name>
<dbReference type="EMBL" id="NWUJ01000002">
    <property type="protein sequence ID" value="PFH36952.1"/>
    <property type="molecule type" value="Genomic_DNA"/>
</dbReference>
<feature type="domain" description="SRS" evidence="3">
    <location>
        <begin position="51"/>
        <end position="157"/>
    </location>
</feature>
<proteinExistence type="predicted"/>
<feature type="region of interest" description="Disordered" evidence="1">
    <location>
        <begin position="162"/>
        <end position="187"/>
    </location>
</feature>
<dbReference type="SUPFAM" id="SSF74877">
    <property type="entry name" value="Major surface antigen p30, SAG1"/>
    <property type="match status" value="1"/>
</dbReference>
<dbReference type="Pfam" id="PF04092">
    <property type="entry name" value="SAG"/>
    <property type="match status" value="2"/>
</dbReference>
<comment type="caution">
    <text evidence="4">The sequence shown here is derived from an EMBL/GenBank/DDBJ whole genome shotgun (WGS) entry which is preliminary data.</text>
</comment>
<evidence type="ECO:0000256" key="2">
    <source>
        <dbReference type="SAM" id="SignalP"/>
    </source>
</evidence>
<dbReference type="AlphaFoldDB" id="A0A2A9MMY6"/>
<evidence type="ECO:0000259" key="3">
    <source>
        <dbReference type="Pfam" id="PF04092"/>
    </source>
</evidence>
<dbReference type="RefSeq" id="XP_029220961.1">
    <property type="nucleotide sequence ID" value="XM_029361996.1"/>
</dbReference>
<dbReference type="InterPro" id="IPR036755">
    <property type="entry name" value="SRS_dom_sf"/>
</dbReference>
<dbReference type="InterPro" id="IPR007226">
    <property type="entry name" value="SRS_dom"/>
</dbReference>
<protein>
    <recommendedName>
        <fullName evidence="3">SRS domain-containing protein</fullName>
    </recommendedName>
</protein>
<dbReference type="Gene3D" id="2.60.40.1320">
    <property type="entry name" value="SRS domain"/>
    <property type="match status" value="2"/>
</dbReference>
<keyword evidence="2" id="KW-0732">Signal</keyword>
<evidence type="ECO:0000313" key="4">
    <source>
        <dbReference type="EMBL" id="PFH36952.1"/>
    </source>
</evidence>
<keyword evidence="5" id="KW-1185">Reference proteome</keyword>
<feature type="domain" description="SRS" evidence="3">
    <location>
        <begin position="194"/>
        <end position="306"/>
    </location>
</feature>
<reference evidence="4 5" key="1">
    <citation type="submission" date="2017-09" db="EMBL/GenBank/DDBJ databases">
        <title>Genome sequencing of Besnoitia besnoiti strain Bb-Ger1.</title>
        <authorList>
            <person name="Schares G."/>
            <person name="Venepally P."/>
            <person name="Lorenzi H.A."/>
        </authorList>
    </citation>
    <scope>NUCLEOTIDE SEQUENCE [LARGE SCALE GENOMIC DNA]</scope>
    <source>
        <strain evidence="4 5">Bb-Ger1</strain>
    </source>
</reference>
<evidence type="ECO:0000256" key="1">
    <source>
        <dbReference type="SAM" id="MobiDB-lite"/>
    </source>
</evidence>
<dbReference type="VEuPathDB" id="ToxoDB:BESB_034100"/>
<evidence type="ECO:0000313" key="5">
    <source>
        <dbReference type="Proteomes" id="UP000224006"/>
    </source>
</evidence>
<feature type="chain" id="PRO_5011976014" description="SRS domain-containing protein" evidence="2">
    <location>
        <begin position="29"/>
        <end position="338"/>
    </location>
</feature>
<dbReference type="KEGG" id="bbes:BESB_034100"/>
<feature type="compositionally biased region" description="Low complexity" evidence="1">
    <location>
        <begin position="172"/>
        <end position="187"/>
    </location>
</feature>
<organism evidence="4 5">
    <name type="scientific">Besnoitia besnoiti</name>
    <name type="common">Apicomplexan protozoan</name>
    <dbReference type="NCBI Taxonomy" id="94643"/>
    <lineage>
        <taxon>Eukaryota</taxon>
        <taxon>Sar</taxon>
        <taxon>Alveolata</taxon>
        <taxon>Apicomplexa</taxon>
        <taxon>Conoidasida</taxon>
        <taxon>Coccidia</taxon>
        <taxon>Eucoccidiorida</taxon>
        <taxon>Eimeriorina</taxon>
        <taxon>Sarcocystidae</taxon>
        <taxon>Besnoitia</taxon>
    </lineage>
</organism>
<dbReference type="Proteomes" id="UP000224006">
    <property type="component" value="Chromosome II"/>
</dbReference>
<accession>A0A2A9MMY6</accession>
<gene>
    <name evidence="4" type="ORF">BESB_034100</name>
</gene>
<dbReference type="GeneID" id="40308391"/>
<dbReference type="GO" id="GO:0016020">
    <property type="term" value="C:membrane"/>
    <property type="evidence" value="ECO:0007669"/>
    <property type="project" value="InterPro"/>
</dbReference>